<dbReference type="Gene3D" id="3.10.450.50">
    <property type="match status" value="1"/>
</dbReference>
<proteinExistence type="predicted"/>
<comment type="caution">
    <text evidence="2">The sequence shown here is derived from an EMBL/GenBank/DDBJ whole genome shotgun (WGS) entry which is preliminary data.</text>
</comment>
<evidence type="ECO:0000313" key="3">
    <source>
        <dbReference type="Proteomes" id="UP001221411"/>
    </source>
</evidence>
<keyword evidence="3" id="KW-1185">Reference proteome</keyword>
<dbReference type="InterPro" id="IPR032710">
    <property type="entry name" value="NTF2-like_dom_sf"/>
</dbReference>
<dbReference type="Pfam" id="PF12680">
    <property type="entry name" value="SnoaL_2"/>
    <property type="match status" value="1"/>
</dbReference>
<protein>
    <submittedName>
        <fullName evidence="2">Nuclear transport factor 2 family protein</fullName>
    </submittedName>
</protein>
<dbReference type="EMBL" id="JAQNDO010000001">
    <property type="protein sequence ID" value="MDC0744921.1"/>
    <property type="molecule type" value="Genomic_DNA"/>
</dbReference>
<evidence type="ECO:0000313" key="2">
    <source>
        <dbReference type="EMBL" id="MDC0744921.1"/>
    </source>
</evidence>
<organism evidence="2 3">
    <name type="scientific">Polyangium mundeleinium</name>
    <dbReference type="NCBI Taxonomy" id="2995306"/>
    <lineage>
        <taxon>Bacteria</taxon>
        <taxon>Pseudomonadati</taxon>
        <taxon>Myxococcota</taxon>
        <taxon>Polyangia</taxon>
        <taxon>Polyangiales</taxon>
        <taxon>Polyangiaceae</taxon>
        <taxon>Polyangium</taxon>
    </lineage>
</organism>
<accession>A0ABT5ET30</accession>
<dbReference type="RefSeq" id="WP_271921943.1">
    <property type="nucleotide sequence ID" value="NZ_JAQNDO010000001.1"/>
</dbReference>
<sequence>MNEAQNVSPAVDLALAFVERVQSGGDIQGLVTEDVQEEELPNRIFASGARRDLAAMRAGVERGKTIFAEQRYRVFRAFGDAAQAVLEIEWTGVLALPLGSLAKGATMRAACAFFFDVREGKIARVRHYDAFDPF</sequence>
<dbReference type="Proteomes" id="UP001221411">
    <property type="component" value="Unassembled WGS sequence"/>
</dbReference>
<reference evidence="2 3" key="1">
    <citation type="submission" date="2022-11" db="EMBL/GenBank/DDBJ databases">
        <title>Minimal conservation of predation-associated metabolite biosynthetic gene clusters underscores biosynthetic potential of Myxococcota including descriptions for ten novel species: Archangium lansinium sp. nov., Myxococcus landrumus sp. nov., Nannocystis bai.</title>
        <authorList>
            <person name="Ahearne A."/>
            <person name="Stevens C."/>
            <person name="Dowd S."/>
        </authorList>
    </citation>
    <scope>NUCLEOTIDE SEQUENCE [LARGE SCALE GENOMIC DNA]</scope>
    <source>
        <strain evidence="2 3">RJM3</strain>
    </source>
</reference>
<dbReference type="SUPFAM" id="SSF54427">
    <property type="entry name" value="NTF2-like"/>
    <property type="match status" value="1"/>
</dbReference>
<feature type="domain" description="SnoaL-like" evidence="1">
    <location>
        <begin position="26"/>
        <end position="125"/>
    </location>
</feature>
<name>A0ABT5ET30_9BACT</name>
<evidence type="ECO:0000259" key="1">
    <source>
        <dbReference type="Pfam" id="PF12680"/>
    </source>
</evidence>
<gene>
    <name evidence="2" type="ORF">POL67_26555</name>
</gene>
<dbReference type="InterPro" id="IPR037401">
    <property type="entry name" value="SnoaL-like"/>
</dbReference>